<sequence>MKRSYILGFIAGAGLLASCSKSFLDRPSPNTPTEDNYYNTAEQIYAGTGYLYNSVWYDYCDKAFHAIGETLAGNMLTETGPNYGGGSFNRFTVLSTDPLVASAWQSLYKVAGNSTVLLETFKQKSLSGEAANALKTGMAECRFMRGAAYFFLARVYGDVPIVENPVTLAGSGNYDVPRYIQKDVLKFALEDFKYAAENLPEAPYQTGRVSKYSALGMMAKVALYQKDYANAKKYAAEVIQSGKYDLYANYEEMFTSSKVNNNIESLFSLQWIAAGGYGFANAVNCYAAPSTLLKPDFNTGYSSVYPTIDMLNSYDAKDKRRQWSNMEHGFTRADWKNANFPNGFKYDTSGTNYETATTIRNGSRANSLKYIVGTGTNGEALSANGSSSIGTYILRYADVLLIFAEATLGESAATSDAEALTAFNKVHNRQGNFNNVAVTSITKDLLLKERRAEFAYEGDFWFDIQRQGYAKAKQIIEAQERGSYTGTGINHVAATLTSESQLFLPIPQSETVSDPQLSQPAVPYYK</sequence>
<dbReference type="Gene3D" id="1.25.40.390">
    <property type="match status" value="1"/>
</dbReference>
<evidence type="ECO:0000313" key="8">
    <source>
        <dbReference type="EMBL" id="GGH59100.1"/>
    </source>
</evidence>
<keyword evidence="9" id="KW-1185">Reference proteome</keyword>
<dbReference type="InterPro" id="IPR033985">
    <property type="entry name" value="SusD-like_N"/>
</dbReference>
<evidence type="ECO:0000256" key="1">
    <source>
        <dbReference type="ARBA" id="ARBA00004442"/>
    </source>
</evidence>
<dbReference type="InterPro" id="IPR011990">
    <property type="entry name" value="TPR-like_helical_dom_sf"/>
</dbReference>
<reference evidence="8" key="1">
    <citation type="journal article" date="2014" name="Int. J. Syst. Evol. Microbiol.">
        <title>Complete genome sequence of Corynebacterium casei LMG S-19264T (=DSM 44701T), isolated from a smear-ripened cheese.</title>
        <authorList>
            <consortium name="US DOE Joint Genome Institute (JGI-PGF)"/>
            <person name="Walter F."/>
            <person name="Albersmeier A."/>
            <person name="Kalinowski J."/>
            <person name="Ruckert C."/>
        </authorList>
    </citation>
    <scope>NUCLEOTIDE SEQUENCE</scope>
    <source>
        <strain evidence="8">CGMCC 1.15290</strain>
    </source>
</reference>
<evidence type="ECO:0000259" key="6">
    <source>
        <dbReference type="Pfam" id="PF07980"/>
    </source>
</evidence>
<organism evidence="8 9">
    <name type="scientific">Filimonas zeae</name>
    <dbReference type="NCBI Taxonomy" id="1737353"/>
    <lineage>
        <taxon>Bacteria</taxon>
        <taxon>Pseudomonadati</taxon>
        <taxon>Bacteroidota</taxon>
        <taxon>Chitinophagia</taxon>
        <taxon>Chitinophagales</taxon>
        <taxon>Chitinophagaceae</taxon>
        <taxon>Filimonas</taxon>
    </lineage>
</organism>
<dbReference type="PROSITE" id="PS51257">
    <property type="entry name" value="PROKAR_LIPOPROTEIN"/>
    <property type="match status" value="1"/>
</dbReference>
<protein>
    <submittedName>
        <fullName evidence="8">Membrane protein</fullName>
    </submittedName>
</protein>
<comment type="similarity">
    <text evidence="2">Belongs to the SusD family.</text>
</comment>
<evidence type="ECO:0000256" key="2">
    <source>
        <dbReference type="ARBA" id="ARBA00006275"/>
    </source>
</evidence>
<dbReference type="RefSeq" id="WP_188950450.1">
    <property type="nucleotide sequence ID" value="NZ_BMIB01000001.1"/>
</dbReference>
<evidence type="ECO:0000259" key="7">
    <source>
        <dbReference type="Pfam" id="PF14322"/>
    </source>
</evidence>
<name>A0A917IP85_9BACT</name>
<dbReference type="SUPFAM" id="SSF48452">
    <property type="entry name" value="TPR-like"/>
    <property type="match status" value="1"/>
</dbReference>
<dbReference type="Pfam" id="PF07980">
    <property type="entry name" value="SusD_RagB"/>
    <property type="match status" value="1"/>
</dbReference>
<evidence type="ECO:0000256" key="4">
    <source>
        <dbReference type="ARBA" id="ARBA00023136"/>
    </source>
</evidence>
<dbReference type="Proteomes" id="UP000627292">
    <property type="component" value="Unassembled WGS sequence"/>
</dbReference>
<feature type="domain" description="RagB/SusD" evidence="6">
    <location>
        <begin position="294"/>
        <end position="525"/>
    </location>
</feature>
<feature type="domain" description="SusD-like N-terminal" evidence="7">
    <location>
        <begin position="97"/>
        <end position="223"/>
    </location>
</feature>
<comment type="subcellular location">
    <subcellularLocation>
        <location evidence="1">Cell outer membrane</location>
    </subcellularLocation>
</comment>
<dbReference type="AlphaFoldDB" id="A0A917IP85"/>
<dbReference type="Pfam" id="PF14322">
    <property type="entry name" value="SusD-like_3"/>
    <property type="match status" value="1"/>
</dbReference>
<proteinExistence type="inferred from homology"/>
<dbReference type="InterPro" id="IPR012944">
    <property type="entry name" value="SusD_RagB_dom"/>
</dbReference>
<evidence type="ECO:0000313" key="9">
    <source>
        <dbReference type="Proteomes" id="UP000627292"/>
    </source>
</evidence>
<dbReference type="EMBL" id="BMIB01000001">
    <property type="protein sequence ID" value="GGH59100.1"/>
    <property type="molecule type" value="Genomic_DNA"/>
</dbReference>
<keyword evidence="4" id="KW-0472">Membrane</keyword>
<accession>A0A917IP85</accession>
<evidence type="ECO:0000256" key="3">
    <source>
        <dbReference type="ARBA" id="ARBA00022729"/>
    </source>
</evidence>
<comment type="caution">
    <text evidence="8">The sequence shown here is derived from an EMBL/GenBank/DDBJ whole genome shotgun (WGS) entry which is preliminary data.</text>
</comment>
<evidence type="ECO:0000256" key="5">
    <source>
        <dbReference type="ARBA" id="ARBA00023237"/>
    </source>
</evidence>
<keyword evidence="5" id="KW-0998">Cell outer membrane</keyword>
<keyword evidence="3" id="KW-0732">Signal</keyword>
<reference evidence="8" key="2">
    <citation type="submission" date="2020-09" db="EMBL/GenBank/DDBJ databases">
        <authorList>
            <person name="Sun Q."/>
            <person name="Zhou Y."/>
        </authorList>
    </citation>
    <scope>NUCLEOTIDE SEQUENCE</scope>
    <source>
        <strain evidence="8">CGMCC 1.15290</strain>
    </source>
</reference>
<gene>
    <name evidence="8" type="ORF">GCM10011379_05520</name>
</gene>
<dbReference type="GO" id="GO:0009279">
    <property type="term" value="C:cell outer membrane"/>
    <property type="evidence" value="ECO:0007669"/>
    <property type="project" value="UniProtKB-SubCell"/>
</dbReference>